<dbReference type="GO" id="GO:1904811">
    <property type="term" value="P:positive regulation of dense core granule transport"/>
    <property type="evidence" value="ECO:0007669"/>
    <property type="project" value="EnsemblMetazoa"/>
</dbReference>
<dbReference type="GO" id="GO:2000292">
    <property type="term" value="P:regulation of defecation"/>
    <property type="evidence" value="ECO:0007669"/>
    <property type="project" value="EnsemblMetazoa"/>
</dbReference>
<feature type="coiled-coil region" evidence="1">
    <location>
        <begin position="123"/>
        <end position="164"/>
    </location>
</feature>
<dbReference type="Proteomes" id="UP000008549">
    <property type="component" value="Unassembled WGS sequence"/>
</dbReference>
<dbReference type="EMBL" id="HE600971">
    <property type="protein sequence ID" value="CAP28024.2"/>
    <property type="molecule type" value="Genomic_DNA"/>
</dbReference>
<evidence type="ECO:0000313" key="4">
    <source>
        <dbReference type="Proteomes" id="UP000008549"/>
    </source>
</evidence>
<dbReference type="GO" id="GO:0030424">
    <property type="term" value="C:axon"/>
    <property type="evidence" value="ECO:0007669"/>
    <property type="project" value="EnsemblMetazoa"/>
</dbReference>
<dbReference type="PROSITE" id="PS50826">
    <property type="entry name" value="RUN"/>
    <property type="match status" value="1"/>
</dbReference>
<dbReference type="Gene3D" id="1.20.58.900">
    <property type="match status" value="1"/>
</dbReference>
<protein>
    <submittedName>
        <fullName evidence="3">Protein CBG08133</fullName>
    </submittedName>
</protein>
<evidence type="ECO:0000256" key="1">
    <source>
        <dbReference type="SAM" id="Coils"/>
    </source>
</evidence>
<dbReference type="InterPro" id="IPR058732">
    <property type="entry name" value="RUNDC1_M"/>
</dbReference>
<dbReference type="eggNOG" id="KOG3759">
    <property type="taxonomic scope" value="Eukaryota"/>
</dbReference>
<gene>
    <name evidence="5" type="primary">rund-1</name>
    <name evidence="3 5" type="ORF">CBG08133</name>
    <name evidence="3" type="ORF">CBG_08133</name>
</gene>
<dbReference type="InterPro" id="IPR037213">
    <property type="entry name" value="Run_dom_sf"/>
</dbReference>
<dbReference type="GO" id="GO:0090326">
    <property type="term" value="P:positive regulation of locomotion involved in locomotory behavior"/>
    <property type="evidence" value="ECO:0007669"/>
    <property type="project" value="EnsemblMetazoa"/>
</dbReference>
<dbReference type="Pfam" id="PF02759">
    <property type="entry name" value="RUN"/>
    <property type="match status" value="1"/>
</dbReference>
<dbReference type="GO" id="GO:1990502">
    <property type="term" value="P:dense core granule maturation"/>
    <property type="evidence" value="ECO:0007669"/>
    <property type="project" value="EnsemblMetazoa"/>
</dbReference>
<reference evidence="3 4" key="2">
    <citation type="journal article" date="2011" name="PLoS Genet.">
        <title>Caenorhabditis briggsae recombinant inbred line genotypes reveal inter-strain incompatibility and the evolution of recombination.</title>
        <authorList>
            <person name="Ross J.A."/>
            <person name="Koboldt D.C."/>
            <person name="Staisch J.E."/>
            <person name="Chamberlin H.M."/>
            <person name="Gupta B.P."/>
            <person name="Miller R.D."/>
            <person name="Baird S.E."/>
            <person name="Haag E.S."/>
        </authorList>
    </citation>
    <scope>NUCLEOTIDE SEQUENCE [LARGE SCALE GENOMIC DNA]</scope>
    <source>
        <strain evidence="3 4">AF16</strain>
    </source>
</reference>
<dbReference type="OMA" id="THKGNHW"/>
<reference evidence="3 4" key="1">
    <citation type="journal article" date="2003" name="PLoS Biol.">
        <title>The genome sequence of Caenorhabditis briggsae: a platform for comparative genomics.</title>
        <authorList>
            <person name="Stein L.D."/>
            <person name="Bao Z."/>
            <person name="Blasiar D."/>
            <person name="Blumenthal T."/>
            <person name="Brent M.R."/>
            <person name="Chen N."/>
            <person name="Chinwalla A."/>
            <person name="Clarke L."/>
            <person name="Clee C."/>
            <person name="Coghlan A."/>
            <person name="Coulson A."/>
            <person name="D'Eustachio P."/>
            <person name="Fitch D.H."/>
            <person name="Fulton L.A."/>
            <person name="Fulton R.E."/>
            <person name="Griffiths-Jones S."/>
            <person name="Harris T.W."/>
            <person name="Hillier L.W."/>
            <person name="Kamath R."/>
            <person name="Kuwabara P.E."/>
            <person name="Mardis E.R."/>
            <person name="Marra M.A."/>
            <person name="Miner T.L."/>
            <person name="Minx P."/>
            <person name="Mullikin J.C."/>
            <person name="Plumb R.W."/>
            <person name="Rogers J."/>
            <person name="Schein J.E."/>
            <person name="Sohrmann M."/>
            <person name="Spieth J."/>
            <person name="Stajich J.E."/>
            <person name="Wei C."/>
            <person name="Willey D."/>
            <person name="Wilson R.K."/>
            <person name="Durbin R."/>
            <person name="Waterston R.H."/>
        </authorList>
    </citation>
    <scope>NUCLEOTIDE SEQUENCE [LARGE SCALE GENOMIC DNA]</scope>
    <source>
        <strain evidence="3 4">AF16</strain>
    </source>
</reference>
<dbReference type="GO" id="GO:0031267">
    <property type="term" value="F:small GTPase binding"/>
    <property type="evidence" value="ECO:0007669"/>
    <property type="project" value="EnsemblMetazoa"/>
</dbReference>
<organism evidence="3 4">
    <name type="scientific">Caenorhabditis briggsae</name>
    <dbReference type="NCBI Taxonomy" id="6238"/>
    <lineage>
        <taxon>Eukaryota</taxon>
        <taxon>Metazoa</taxon>
        <taxon>Ecdysozoa</taxon>
        <taxon>Nematoda</taxon>
        <taxon>Chromadorea</taxon>
        <taxon>Rhabditida</taxon>
        <taxon>Rhabditina</taxon>
        <taxon>Rhabditomorpha</taxon>
        <taxon>Rhabditoidea</taxon>
        <taxon>Rhabditidae</taxon>
        <taxon>Peloderinae</taxon>
        <taxon>Caenorhabditis</taxon>
    </lineage>
</organism>
<evidence type="ECO:0000313" key="3">
    <source>
        <dbReference type="EMBL" id="CAP28024.2"/>
    </source>
</evidence>
<dbReference type="InParanoid" id="A8X5W3"/>
<dbReference type="GO" id="GO:0043025">
    <property type="term" value="C:neuronal cell body"/>
    <property type="evidence" value="ECO:0007669"/>
    <property type="project" value="EnsemblMetazoa"/>
</dbReference>
<evidence type="ECO:0000259" key="2">
    <source>
        <dbReference type="PROSITE" id="PS50826"/>
    </source>
</evidence>
<dbReference type="WormBase" id="CBG08133">
    <property type="protein sequence ID" value="CBP16122"/>
    <property type="gene ID" value="WBGene00029991"/>
    <property type="gene designation" value="Cbr-rund-1"/>
</dbReference>
<accession>A8X5W3</accession>
<dbReference type="PANTHER" id="PTHR15591">
    <property type="entry name" value="RUN AND SH3 DOMAIN CONTAINING"/>
    <property type="match status" value="1"/>
</dbReference>
<dbReference type="FunCoup" id="A8X5W3">
    <property type="interactions" value="1827"/>
</dbReference>
<dbReference type="Pfam" id="PF26030">
    <property type="entry name" value="RUNDC1"/>
    <property type="match status" value="1"/>
</dbReference>
<dbReference type="AlphaFoldDB" id="A8X5W3"/>
<dbReference type="FunFam" id="1.20.58.900:FF:000020">
    <property type="entry name" value="RUN Domain containing protein"/>
    <property type="match status" value="1"/>
</dbReference>
<dbReference type="SMART" id="SM00593">
    <property type="entry name" value="RUN"/>
    <property type="match status" value="1"/>
</dbReference>
<dbReference type="HOGENOM" id="CLU_020366_0_0_1"/>
<dbReference type="STRING" id="6238.A8X5W3"/>
<dbReference type="InterPro" id="IPR004012">
    <property type="entry name" value="Run_dom"/>
</dbReference>
<sequence length="564" mass="64701">MMNELEASDLLVELGQSLKKRISEDSKEIGDGLEFFDTMSETEWKSARLSSSHSDDIGDLNDALRVQQLEEEQERLNNSLFSLSSHFAQVQFRIKQMNEAEPHDREKLLMELQDFAFKGCTDMNELQRLRSESESGNEVLEKQNERQKKLLKQLREQVEDLERTAYENGEGALPSIDILKKQKAVLDKLQEKIELNLDIDKMNQTEIQRQVDDALKQLVNPFKEKGQLVDQLQTQITDLERFVNFLQKENSECSNQTTPVRSMGSTPLASAKSKNTSFLSGIIGCSTGRFQKNQLKNTLKGNHYGDERAHVQLAVDATQQILEKYTLLSFDPNLKGQVEEVQEVENDDVFELSEEEVVTVVRKQLCPALKALLEHGMLAETVVHKRIPGLGCFVAKTANDEKATCLSHIWDVIIYFYSLKTGRDTTDAPVRKLSQSFKLDHVGGRSITSKQVLLTTIENIISTHERLKRSKDAHWKAFVSAAMNEKKLPAWLRYIMKCFKCYNSVFRIIFRTRQVVEMCYNSWSYVARTGCEELYTLLEGLHKYSIHLPVDLALRPFEQIKDAF</sequence>
<keyword evidence="1" id="KW-0175">Coiled coil</keyword>
<feature type="domain" description="RUN" evidence="2">
    <location>
        <begin position="356"/>
        <end position="553"/>
    </location>
</feature>
<dbReference type="CDD" id="cd17683">
    <property type="entry name" value="RUN_RUNDC1"/>
    <property type="match status" value="1"/>
</dbReference>
<dbReference type="GO" id="GO:0061065">
    <property type="term" value="P:regulation of dauer larval development"/>
    <property type="evidence" value="ECO:0007669"/>
    <property type="project" value="EnsemblMetazoa"/>
</dbReference>
<name>A8X5W3_CAEBR</name>
<dbReference type="InterPro" id="IPR047343">
    <property type="entry name" value="RUSC1_2"/>
</dbReference>
<keyword evidence="4" id="KW-1185">Reference proteome</keyword>
<proteinExistence type="predicted"/>
<evidence type="ECO:0000313" key="5">
    <source>
        <dbReference type="WormBase" id="CBG08133"/>
    </source>
</evidence>
<dbReference type="GO" id="GO:1901046">
    <property type="term" value="P:positive regulation of egg-laying behavior"/>
    <property type="evidence" value="ECO:0007669"/>
    <property type="project" value="EnsemblMetazoa"/>
</dbReference>
<dbReference type="GO" id="GO:0000138">
    <property type="term" value="C:Golgi trans cisterna"/>
    <property type="evidence" value="ECO:0007669"/>
    <property type="project" value="EnsemblMetazoa"/>
</dbReference>
<dbReference type="GO" id="GO:0048471">
    <property type="term" value="C:perinuclear region of cytoplasm"/>
    <property type="evidence" value="ECO:0007669"/>
    <property type="project" value="EnsemblMetazoa"/>
</dbReference>
<dbReference type="PANTHER" id="PTHR15591:SF19">
    <property type="entry name" value="RUN DOMAIN-CONTAINING PROTEIN 1 ISOFORM X1"/>
    <property type="match status" value="1"/>
</dbReference>